<dbReference type="GO" id="GO:0003700">
    <property type="term" value="F:DNA-binding transcription factor activity"/>
    <property type="evidence" value="ECO:0007669"/>
    <property type="project" value="InterPro"/>
</dbReference>
<dbReference type="PROSITE" id="PS00552">
    <property type="entry name" value="HTH_MERR_1"/>
    <property type="match status" value="1"/>
</dbReference>
<keyword evidence="6" id="KW-1185">Reference proteome</keyword>
<dbReference type="PROSITE" id="PS50937">
    <property type="entry name" value="HTH_MERR_2"/>
    <property type="match status" value="1"/>
</dbReference>
<evidence type="ECO:0000259" key="4">
    <source>
        <dbReference type="PROSITE" id="PS50937"/>
    </source>
</evidence>
<dbReference type="RefSeq" id="WP_073050064.1">
    <property type="nucleotide sequence ID" value="NZ_FQZL01000022.1"/>
</dbReference>
<dbReference type="GO" id="GO:0003677">
    <property type="term" value="F:DNA binding"/>
    <property type="evidence" value="ECO:0007669"/>
    <property type="project" value="UniProtKB-KW"/>
</dbReference>
<keyword evidence="1" id="KW-0805">Transcription regulation</keyword>
<dbReference type="InterPro" id="IPR000551">
    <property type="entry name" value="MerR-type_HTH_dom"/>
</dbReference>
<feature type="domain" description="HTH merR-type" evidence="4">
    <location>
        <begin position="2"/>
        <end position="71"/>
    </location>
</feature>
<dbReference type="AlphaFoldDB" id="A0A1M6JN31"/>
<gene>
    <name evidence="5" type="ORF">SAMN02745751_02662</name>
</gene>
<evidence type="ECO:0000313" key="5">
    <source>
        <dbReference type="EMBL" id="SHJ48013.1"/>
    </source>
</evidence>
<evidence type="ECO:0000256" key="1">
    <source>
        <dbReference type="ARBA" id="ARBA00023015"/>
    </source>
</evidence>
<dbReference type="Pfam" id="PF13411">
    <property type="entry name" value="MerR_1"/>
    <property type="match status" value="1"/>
</dbReference>
<dbReference type="EMBL" id="FQZL01000022">
    <property type="protein sequence ID" value="SHJ48013.1"/>
    <property type="molecule type" value="Genomic_DNA"/>
</dbReference>
<sequence length="268" mass="30949">MNYKIGDVAKLLGITTAGLRYYEKFGIVTPKKQEGSSFRYYDVWDIHILVRVKAYKSLGFSLQEISNIINSNNYMDMPASLTGKMKDLEDAIVYNLNLIKRASQLRAMYTDAQSMKYRYRIEYCPGIYRINTQDEYNLYKDKSVLSLAHEWISKAPFVFTSGLFPKEELQKCGSNYNFGFGIEEEYADYLNVKPDDLVKYYPPRLCVYTAMPSDSTTLLSTAHLSGAMEYIQSEGLKLADDAFSCVFDFHKDGDVYRDLHCIWFPVEE</sequence>
<dbReference type="Gene3D" id="1.10.1660.10">
    <property type="match status" value="1"/>
</dbReference>
<reference evidence="5 6" key="1">
    <citation type="submission" date="2016-11" db="EMBL/GenBank/DDBJ databases">
        <authorList>
            <person name="Jaros S."/>
            <person name="Januszkiewicz K."/>
            <person name="Wedrychowicz H."/>
        </authorList>
    </citation>
    <scope>NUCLEOTIDE SEQUENCE [LARGE SCALE GENOMIC DNA]</scope>
    <source>
        <strain evidence="5 6">DSM 17477</strain>
    </source>
</reference>
<dbReference type="SUPFAM" id="SSF46955">
    <property type="entry name" value="Putative DNA-binding domain"/>
    <property type="match status" value="1"/>
</dbReference>
<organism evidence="5 6">
    <name type="scientific">Dethiosulfatibacter aminovorans DSM 17477</name>
    <dbReference type="NCBI Taxonomy" id="1121476"/>
    <lineage>
        <taxon>Bacteria</taxon>
        <taxon>Bacillati</taxon>
        <taxon>Bacillota</taxon>
        <taxon>Tissierellia</taxon>
        <taxon>Dethiosulfatibacter</taxon>
    </lineage>
</organism>
<evidence type="ECO:0000313" key="6">
    <source>
        <dbReference type="Proteomes" id="UP000184052"/>
    </source>
</evidence>
<dbReference type="SMART" id="SM00422">
    <property type="entry name" value="HTH_MERR"/>
    <property type="match status" value="1"/>
</dbReference>
<name>A0A1M6JN31_9FIRM</name>
<dbReference type="PANTHER" id="PTHR30204">
    <property type="entry name" value="REDOX-CYCLING DRUG-SENSING TRANSCRIPTIONAL ACTIVATOR SOXR"/>
    <property type="match status" value="1"/>
</dbReference>
<dbReference type="InterPro" id="IPR009061">
    <property type="entry name" value="DNA-bd_dom_put_sf"/>
</dbReference>
<keyword evidence="2" id="KW-0238">DNA-binding</keyword>
<protein>
    <submittedName>
        <fullName evidence="5">MerR HTH family regulatory protein</fullName>
    </submittedName>
</protein>
<dbReference type="PANTHER" id="PTHR30204:SF94">
    <property type="entry name" value="HEAVY METAL-DEPENDENT TRANSCRIPTIONAL REGULATOR HI_0293-RELATED"/>
    <property type="match status" value="1"/>
</dbReference>
<dbReference type="Proteomes" id="UP000184052">
    <property type="component" value="Unassembled WGS sequence"/>
</dbReference>
<accession>A0A1M6JN31</accession>
<evidence type="ECO:0000256" key="3">
    <source>
        <dbReference type="ARBA" id="ARBA00023163"/>
    </source>
</evidence>
<dbReference type="STRING" id="1121476.SAMN02745751_02662"/>
<evidence type="ECO:0000256" key="2">
    <source>
        <dbReference type="ARBA" id="ARBA00023125"/>
    </source>
</evidence>
<dbReference type="InterPro" id="IPR047057">
    <property type="entry name" value="MerR_fam"/>
</dbReference>
<proteinExistence type="predicted"/>
<keyword evidence="3" id="KW-0804">Transcription</keyword>